<dbReference type="InterPro" id="IPR007314">
    <property type="entry name" value="Cofac_haem-bd_dom"/>
</dbReference>
<dbReference type="Pfam" id="PF04187">
    <property type="entry name" value="Cofac_haem_bdg"/>
    <property type="match status" value="1"/>
</dbReference>
<evidence type="ECO:0000256" key="1">
    <source>
        <dbReference type="SAM" id="SignalP"/>
    </source>
</evidence>
<dbReference type="PATRIC" id="fig|693.5.peg.39"/>
<dbReference type="InterPro" id="IPR016773">
    <property type="entry name" value="Fe3_uptake_reg_CjrA_prd"/>
</dbReference>
<dbReference type="AlphaFoldDB" id="A0A0M0HT50"/>
<name>A0A0M0HT50_VIBNE</name>
<evidence type="ECO:0000313" key="4">
    <source>
        <dbReference type="Proteomes" id="UP000037515"/>
    </source>
</evidence>
<dbReference type="SUPFAM" id="SSF159501">
    <property type="entry name" value="EreA/ChaN-like"/>
    <property type="match status" value="1"/>
</dbReference>
<dbReference type="PIRSF" id="PIRSF020419">
    <property type="entry name" value="Fe_uptake_reg_CjrA_prd"/>
    <property type="match status" value="1"/>
</dbReference>
<feature type="domain" description="Haem-binding uptake Tiki superfamily ChaN" evidence="2">
    <location>
        <begin position="48"/>
        <end position="247"/>
    </location>
</feature>
<evidence type="ECO:0000259" key="2">
    <source>
        <dbReference type="Pfam" id="PF04187"/>
    </source>
</evidence>
<dbReference type="OrthoDB" id="1680202at2"/>
<proteinExistence type="predicted"/>
<sequence>MRTIIKASLLSLFVMGCSTTSVQPISSFYDYQLYSPQSEPIQLSRLPANIASADVILVGEWHTHAGVHRFQADLLKSLLKQDPTVALAMEQFSRDKQAVMNEYLAGKIGEQMLIKNGNAWPNYESDYRPIVELAKSNNLDIIAANAPKSIVKCIGQQGIGYLKKLTHKERTFVAEKIDTSFSAYKEKFMASMHHGAPAQTENQYAAQITWDETMAESIVRYLQDNPESKVLHIAGKFHTEQGLGIKASILKRKPDLNVVVITPTASLDNNAGNDFLLNVLPPPARYVQMENRKQAFQHLSNRSESVICR</sequence>
<feature type="signal peptide" evidence="1">
    <location>
        <begin position="1"/>
        <end position="22"/>
    </location>
</feature>
<dbReference type="Proteomes" id="UP000037515">
    <property type="component" value="Unassembled WGS sequence"/>
</dbReference>
<feature type="chain" id="PRO_5005600211" description="Haem-binding uptake Tiki superfamily ChaN domain-containing protein" evidence="1">
    <location>
        <begin position="23"/>
        <end position="309"/>
    </location>
</feature>
<keyword evidence="1" id="KW-0732">Signal</keyword>
<evidence type="ECO:0000313" key="3">
    <source>
        <dbReference type="EMBL" id="KOO05255.1"/>
    </source>
</evidence>
<dbReference type="PROSITE" id="PS51257">
    <property type="entry name" value="PROKAR_LIPOPROTEIN"/>
    <property type="match status" value="1"/>
</dbReference>
<reference evidence="4" key="1">
    <citation type="submission" date="2015-08" db="EMBL/GenBank/DDBJ databases">
        <title>Vibrio galatheae sp. nov., a novel member of the Vibrionaceae family isolated from the Solomon Islands.</title>
        <authorList>
            <person name="Giubergia S."/>
            <person name="Machado H."/>
            <person name="Mateiu R.V."/>
            <person name="Gram L."/>
        </authorList>
    </citation>
    <scope>NUCLEOTIDE SEQUENCE [LARGE SCALE GENOMIC DNA]</scope>
    <source>
        <strain evidence="4">DSM 19584</strain>
    </source>
</reference>
<dbReference type="Gene3D" id="3.40.50.11550">
    <property type="match status" value="1"/>
</dbReference>
<keyword evidence="4" id="KW-1185">Reference proteome</keyword>
<dbReference type="CDD" id="cd14727">
    <property type="entry name" value="ChanN-like"/>
    <property type="match status" value="1"/>
</dbReference>
<organism evidence="3 4">
    <name type="scientific">Vibrio nereis</name>
    <dbReference type="NCBI Taxonomy" id="693"/>
    <lineage>
        <taxon>Bacteria</taxon>
        <taxon>Pseudomonadati</taxon>
        <taxon>Pseudomonadota</taxon>
        <taxon>Gammaproteobacteria</taxon>
        <taxon>Vibrionales</taxon>
        <taxon>Vibrionaceae</taxon>
        <taxon>Vibrio</taxon>
    </lineage>
</organism>
<comment type="caution">
    <text evidence="3">The sequence shown here is derived from an EMBL/GenBank/DDBJ whole genome shotgun (WGS) entry which is preliminary data.</text>
</comment>
<accession>A0A0M0HT50</accession>
<dbReference type="RefSeq" id="WP_053393767.1">
    <property type="nucleotide sequence ID" value="NZ_LHPJ01000001.1"/>
</dbReference>
<protein>
    <recommendedName>
        <fullName evidence="2">Haem-binding uptake Tiki superfamily ChaN domain-containing protein</fullName>
    </recommendedName>
</protein>
<dbReference type="STRING" id="693.AKJ17_00190"/>
<gene>
    <name evidence="3" type="ORF">AKJ17_00190</name>
</gene>
<dbReference type="EMBL" id="LHPJ01000001">
    <property type="protein sequence ID" value="KOO05255.1"/>
    <property type="molecule type" value="Genomic_DNA"/>
</dbReference>